<dbReference type="InterPro" id="IPR001849">
    <property type="entry name" value="PH_domain"/>
</dbReference>
<dbReference type="InterPro" id="IPR005113">
    <property type="entry name" value="uDENN_dom"/>
</dbReference>
<dbReference type="GO" id="GO:1901981">
    <property type="term" value="F:phosphatidylinositol phosphate binding"/>
    <property type="evidence" value="ECO:0007669"/>
    <property type="project" value="TreeGrafter"/>
</dbReference>
<dbReference type="EMBL" id="GIBP01001066">
    <property type="protein sequence ID" value="NDV30035.1"/>
    <property type="molecule type" value="Transcribed_RNA"/>
</dbReference>
<dbReference type="GO" id="GO:0006897">
    <property type="term" value="P:endocytosis"/>
    <property type="evidence" value="ECO:0007669"/>
    <property type="project" value="TreeGrafter"/>
</dbReference>
<evidence type="ECO:0000259" key="2">
    <source>
        <dbReference type="PROSITE" id="PS50003"/>
    </source>
</evidence>
<dbReference type="Pfam" id="PF02141">
    <property type="entry name" value="DENN"/>
    <property type="match status" value="1"/>
</dbReference>
<dbReference type="AlphaFoldDB" id="A0A6B2KZK0"/>
<protein>
    <recommendedName>
        <fullName evidence="5">UDENN domain-containing protein</fullName>
    </recommendedName>
</protein>
<feature type="compositionally biased region" description="Basic and acidic residues" evidence="1">
    <location>
        <begin position="653"/>
        <end position="672"/>
    </location>
</feature>
<dbReference type="SMART" id="SM00233">
    <property type="entry name" value="PH"/>
    <property type="match status" value="1"/>
</dbReference>
<feature type="region of interest" description="Disordered" evidence="1">
    <location>
        <begin position="524"/>
        <end position="672"/>
    </location>
</feature>
<evidence type="ECO:0000313" key="4">
    <source>
        <dbReference type="EMBL" id="NDV30035.1"/>
    </source>
</evidence>
<dbReference type="GO" id="GO:0005085">
    <property type="term" value="F:guanyl-nucleotide exchange factor activity"/>
    <property type="evidence" value="ECO:0007669"/>
    <property type="project" value="InterPro"/>
</dbReference>
<dbReference type="InterPro" id="IPR011993">
    <property type="entry name" value="PH-like_dom_sf"/>
</dbReference>
<dbReference type="SMART" id="SM00800">
    <property type="entry name" value="uDENN"/>
    <property type="match status" value="1"/>
</dbReference>
<dbReference type="PANTHER" id="PTHR13196">
    <property type="entry name" value="DENN DOMAIN-CONTAINING"/>
    <property type="match status" value="1"/>
</dbReference>
<feature type="compositionally biased region" description="Basic and acidic residues" evidence="1">
    <location>
        <begin position="539"/>
        <end position="554"/>
    </location>
</feature>
<dbReference type="GO" id="GO:0032456">
    <property type="term" value="P:endocytic recycling"/>
    <property type="evidence" value="ECO:0007669"/>
    <property type="project" value="TreeGrafter"/>
</dbReference>
<dbReference type="PANTHER" id="PTHR13196:SF14">
    <property type="entry name" value="UDENN DOMAIN-CONTAINING PROTEIN"/>
    <property type="match status" value="1"/>
</dbReference>
<dbReference type="InterPro" id="IPR001194">
    <property type="entry name" value="cDENN_dom"/>
</dbReference>
<dbReference type="InterPro" id="IPR040032">
    <property type="entry name" value="DENND1A/B/C"/>
</dbReference>
<dbReference type="SUPFAM" id="SSF50729">
    <property type="entry name" value="PH domain-like"/>
    <property type="match status" value="1"/>
</dbReference>
<dbReference type="InterPro" id="IPR043153">
    <property type="entry name" value="DENN_C"/>
</dbReference>
<feature type="compositionally biased region" description="Polar residues" evidence="1">
    <location>
        <begin position="528"/>
        <end position="537"/>
    </location>
</feature>
<dbReference type="InterPro" id="IPR037516">
    <property type="entry name" value="Tripartite_DENN"/>
</dbReference>
<reference evidence="4" key="1">
    <citation type="journal article" date="2020" name="J. Eukaryot. Microbiol.">
        <title>De novo Sequencing, Assembly and Annotation of the Transcriptome for the Free-Living Testate Amoeba Arcella intermedia.</title>
        <authorList>
            <person name="Ribeiro G.M."/>
            <person name="Porfirio-Sousa A.L."/>
            <person name="Maurer-Alcala X.X."/>
            <person name="Katz L.A."/>
            <person name="Lahr D.J.G."/>
        </authorList>
    </citation>
    <scope>NUCLEOTIDE SEQUENCE</scope>
</reference>
<feature type="domain" description="PH" evidence="2">
    <location>
        <begin position="412"/>
        <end position="503"/>
    </location>
</feature>
<evidence type="ECO:0000256" key="1">
    <source>
        <dbReference type="SAM" id="MobiDB-lite"/>
    </source>
</evidence>
<name>A0A6B2KZK0_9EUKA</name>
<feature type="compositionally biased region" description="Basic residues" evidence="1">
    <location>
        <begin position="560"/>
        <end position="573"/>
    </location>
</feature>
<accession>A0A6B2KZK0</accession>
<dbReference type="PROSITE" id="PS50003">
    <property type="entry name" value="PH_DOMAIN"/>
    <property type="match status" value="1"/>
</dbReference>
<evidence type="ECO:0008006" key="5">
    <source>
        <dbReference type="Google" id="ProtNLM"/>
    </source>
</evidence>
<dbReference type="Gene3D" id="2.30.29.30">
    <property type="entry name" value="Pleckstrin-homology domain (PH domain)/Phosphotyrosine-binding domain (PTB)"/>
    <property type="match status" value="1"/>
</dbReference>
<feature type="compositionally biased region" description="Low complexity" evidence="1">
    <location>
        <begin position="619"/>
        <end position="635"/>
    </location>
</feature>
<dbReference type="Pfam" id="PF03456">
    <property type="entry name" value="uDENN"/>
    <property type="match status" value="1"/>
</dbReference>
<organism evidence="4">
    <name type="scientific">Arcella intermedia</name>
    <dbReference type="NCBI Taxonomy" id="1963864"/>
    <lineage>
        <taxon>Eukaryota</taxon>
        <taxon>Amoebozoa</taxon>
        <taxon>Tubulinea</taxon>
        <taxon>Elardia</taxon>
        <taxon>Arcellinida</taxon>
        <taxon>Sphaerothecina</taxon>
        <taxon>Arcellidae</taxon>
        <taxon>Arcella</taxon>
    </lineage>
</organism>
<dbReference type="PROSITE" id="PS50211">
    <property type="entry name" value="DENN"/>
    <property type="match status" value="1"/>
</dbReference>
<evidence type="ECO:0000259" key="3">
    <source>
        <dbReference type="PROSITE" id="PS50211"/>
    </source>
</evidence>
<sequence length="672" mass="77715">MNGNKSKLFDLFIKAKLNVENEIKPVLLYSYPEDVPSQFSLQISEFCFPDSLYFPKRKLRRSEKFFSFTIKENSGKFRYGYCYREQNFGRKQSPLAYCLISEFRFIEIYEEFLHTISTFTTESPQFSSLLKQFHQLPIPSFNHIITIESQQSQFTFKTASKKEYIFNFLNFFRLLVHLDPFNLVNVFCSLLLERRFIFTSSKLSRLSDCVLACGALLYPFQWQHTFIPVLPSRMIETVCSPIPFVVGILDSDLEKTRALPTEQDILYVDLDKNTLDQTNHDYKLLPPHLLDYLTRVFAQARKACLNSEGRRPFLKNFENSILWFTSSLLQGYNNFIEERTFKTTLFLETKGDLQPFVTKLTGSQLWKEFVRSYQDLEYKQRHGPHLKAFERYFSAFLVDPSARPAGCEEPEMVVKEGWLTKLGGKSLAWQERYFSLTRTQVTYRKSSRDNTIAGRIPLSRISSVSMSKQNEIAIEVEGRVYLATHSSVAMMQSWIDALNLFISLHESSGLRDSLFDCEDEEGELLDSGSKSAKNSTVDAPKKRNSYKEGEEKVHVNNQRRNVKHRRRKSKRKSSGSFQIPKEKKESSRTGESLEILVMTMPSLPPVPGVKPQEPASHVPRWSSRPSRSQPRPSRSALVLARNHKTEFSLPSHSHPENKTGEPDPQDKKPSPS</sequence>
<dbReference type="Gene3D" id="3.40.50.11500">
    <property type="match status" value="1"/>
</dbReference>
<dbReference type="GO" id="GO:0005829">
    <property type="term" value="C:cytosol"/>
    <property type="evidence" value="ECO:0007669"/>
    <property type="project" value="TreeGrafter"/>
</dbReference>
<proteinExistence type="predicted"/>
<dbReference type="Pfam" id="PF00169">
    <property type="entry name" value="PH"/>
    <property type="match status" value="1"/>
</dbReference>
<dbReference type="Gene3D" id="3.30.450.200">
    <property type="match status" value="1"/>
</dbReference>
<dbReference type="FunFam" id="3.40.50.11500:FF:000004">
    <property type="entry name" value="DENN domain-containing protein 2C isoform X1"/>
    <property type="match status" value="1"/>
</dbReference>
<dbReference type="SMART" id="SM00799">
    <property type="entry name" value="DENN"/>
    <property type="match status" value="1"/>
</dbReference>
<feature type="domain" description="UDENN" evidence="3">
    <location>
        <begin position="9"/>
        <end position="381"/>
    </location>
</feature>